<accession>A0A5R9J5E3</accession>
<dbReference type="InterPro" id="IPR036890">
    <property type="entry name" value="HATPase_C_sf"/>
</dbReference>
<evidence type="ECO:0000256" key="5">
    <source>
        <dbReference type="ARBA" id="ARBA00022519"/>
    </source>
</evidence>
<sequence length="446" mass="49220">MLERPMRRVLPRSLLGRSLLIVLIPLVVTQGVSLQLFYGSHLDIVSRRLSAGVAGEVAQTLLLLDRYRRPADQAWIMATASDQFLLAMRFRPDATLDHARRANLFGPMDDELAAALQGIRRPFTMDWHTDPHVVKIHVQLEGGVLDIDAPRKRLDVGPIYLFVAWNAGSALLLFMVAALFMRNQVRAIRRLARAAEAFGMGREQGTIRPEGAQEVRKAASAFNRMQERILRFVTQRTAMLAGVSHDLRTPLTRLRLSLAMVPQHGALNAEELAPEISEMIADVEEMERMIEGYLGFARGEGSEQARPVDLPLLLDEVALSASRAGADFVRVLSTPMPELMLRKDAIRRVLANLLDNARRHGGRISLVAMLEERAVQIVVDDDGPGISPDRRESVFRPFESGATGGTGLGLTIARDIVRAHGGELSLETSPMGGLRARIRLPLQAAA</sequence>
<dbReference type="SUPFAM" id="SSF47384">
    <property type="entry name" value="Homodimeric domain of signal transducing histidine kinase"/>
    <property type="match status" value="1"/>
</dbReference>
<dbReference type="GO" id="GO:0005524">
    <property type="term" value="F:ATP binding"/>
    <property type="evidence" value="ECO:0007669"/>
    <property type="project" value="UniProtKB-KW"/>
</dbReference>
<dbReference type="Proteomes" id="UP000305654">
    <property type="component" value="Unassembled WGS sequence"/>
</dbReference>
<dbReference type="GO" id="GO:0005886">
    <property type="term" value="C:plasma membrane"/>
    <property type="evidence" value="ECO:0007669"/>
    <property type="project" value="UniProtKB-SubCell"/>
</dbReference>
<dbReference type="SMART" id="SM00304">
    <property type="entry name" value="HAMP"/>
    <property type="match status" value="1"/>
</dbReference>
<dbReference type="InterPro" id="IPR005467">
    <property type="entry name" value="His_kinase_dom"/>
</dbReference>
<keyword evidence="7" id="KW-0808">Transferase</keyword>
<dbReference type="PANTHER" id="PTHR44936">
    <property type="entry name" value="SENSOR PROTEIN CREC"/>
    <property type="match status" value="1"/>
</dbReference>
<dbReference type="RefSeq" id="WP_138326303.1">
    <property type="nucleotide sequence ID" value="NZ_VCDI01000003.1"/>
</dbReference>
<feature type="transmembrane region" description="Helical" evidence="15">
    <location>
        <begin position="159"/>
        <end position="181"/>
    </location>
</feature>
<keyword evidence="4" id="KW-1003">Cell membrane</keyword>
<evidence type="ECO:0000313" key="18">
    <source>
        <dbReference type="EMBL" id="TLU72844.1"/>
    </source>
</evidence>
<evidence type="ECO:0000256" key="13">
    <source>
        <dbReference type="ARBA" id="ARBA00023012"/>
    </source>
</evidence>
<keyword evidence="13" id="KW-0902">Two-component regulatory system</keyword>
<evidence type="ECO:0000256" key="8">
    <source>
        <dbReference type="ARBA" id="ARBA00022692"/>
    </source>
</evidence>
<keyword evidence="14 15" id="KW-0472">Membrane</keyword>
<proteinExistence type="predicted"/>
<dbReference type="EC" id="2.7.13.3" evidence="3"/>
<comment type="subcellular location">
    <subcellularLocation>
        <location evidence="2">Cell inner membrane</location>
        <topology evidence="2">Multi-pass membrane protein</topology>
    </subcellularLocation>
</comment>
<feature type="transmembrane region" description="Helical" evidence="15">
    <location>
        <begin position="20"/>
        <end position="38"/>
    </location>
</feature>
<dbReference type="SMART" id="SM00387">
    <property type="entry name" value="HATPase_c"/>
    <property type="match status" value="1"/>
</dbReference>
<dbReference type="PROSITE" id="PS50109">
    <property type="entry name" value="HIS_KIN"/>
    <property type="match status" value="1"/>
</dbReference>
<keyword evidence="5" id="KW-0997">Cell inner membrane</keyword>
<dbReference type="PROSITE" id="PS50885">
    <property type="entry name" value="HAMP"/>
    <property type="match status" value="1"/>
</dbReference>
<dbReference type="EMBL" id="VCDI01000003">
    <property type="protein sequence ID" value="TLU72844.1"/>
    <property type="molecule type" value="Genomic_DNA"/>
</dbReference>
<evidence type="ECO:0000313" key="19">
    <source>
        <dbReference type="Proteomes" id="UP000305654"/>
    </source>
</evidence>
<dbReference type="AlphaFoldDB" id="A0A5R9J5E3"/>
<evidence type="ECO:0000259" key="17">
    <source>
        <dbReference type="PROSITE" id="PS50885"/>
    </source>
</evidence>
<dbReference type="OrthoDB" id="9804645at2"/>
<keyword evidence="9" id="KW-0547">Nucleotide-binding</keyword>
<keyword evidence="19" id="KW-1185">Reference proteome</keyword>
<keyword evidence="11" id="KW-0067">ATP-binding</keyword>
<name>A0A5R9J5E3_9PROT</name>
<gene>
    <name evidence="18" type="ORF">FE263_10645</name>
</gene>
<feature type="domain" description="HAMP" evidence="17">
    <location>
        <begin position="182"/>
        <end position="234"/>
    </location>
</feature>
<evidence type="ECO:0000256" key="4">
    <source>
        <dbReference type="ARBA" id="ARBA00022475"/>
    </source>
</evidence>
<evidence type="ECO:0000256" key="6">
    <source>
        <dbReference type="ARBA" id="ARBA00022553"/>
    </source>
</evidence>
<evidence type="ECO:0000259" key="16">
    <source>
        <dbReference type="PROSITE" id="PS50109"/>
    </source>
</evidence>
<evidence type="ECO:0000256" key="2">
    <source>
        <dbReference type="ARBA" id="ARBA00004429"/>
    </source>
</evidence>
<dbReference type="PANTHER" id="PTHR44936:SF5">
    <property type="entry name" value="SENSOR HISTIDINE KINASE ENVZ"/>
    <property type="match status" value="1"/>
</dbReference>
<dbReference type="InterPro" id="IPR036097">
    <property type="entry name" value="HisK_dim/P_sf"/>
</dbReference>
<keyword evidence="8 15" id="KW-0812">Transmembrane</keyword>
<dbReference type="InterPro" id="IPR003661">
    <property type="entry name" value="HisK_dim/P_dom"/>
</dbReference>
<keyword evidence="10" id="KW-0418">Kinase</keyword>
<dbReference type="Pfam" id="PF00672">
    <property type="entry name" value="HAMP"/>
    <property type="match status" value="1"/>
</dbReference>
<dbReference type="CDD" id="cd00075">
    <property type="entry name" value="HATPase"/>
    <property type="match status" value="1"/>
</dbReference>
<keyword evidence="6" id="KW-0597">Phosphoprotein</keyword>
<keyword evidence="12 15" id="KW-1133">Transmembrane helix</keyword>
<dbReference type="CDD" id="cd00082">
    <property type="entry name" value="HisKA"/>
    <property type="match status" value="1"/>
</dbReference>
<dbReference type="Gene3D" id="1.10.287.130">
    <property type="match status" value="1"/>
</dbReference>
<dbReference type="SUPFAM" id="SSF55874">
    <property type="entry name" value="ATPase domain of HSP90 chaperone/DNA topoisomerase II/histidine kinase"/>
    <property type="match status" value="1"/>
</dbReference>
<dbReference type="Pfam" id="PF00512">
    <property type="entry name" value="HisKA"/>
    <property type="match status" value="1"/>
</dbReference>
<evidence type="ECO:0000256" key="3">
    <source>
        <dbReference type="ARBA" id="ARBA00012438"/>
    </source>
</evidence>
<evidence type="ECO:0000256" key="11">
    <source>
        <dbReference type="ARBA" id="ARBA00022840"/>
    </source>
</evidence>
<protein>
    <recommendedName>
        <fullName evidence="3">histidine kinase</fullName>
        <ecNumber evidence="3">2.7.13.3</ecNumber>
    </recommendedName>
</protein>
<evidence type="ECO:0000256" key="14">
    <source>
        <dbReference type="ARBA" id="ARBA00023136"/>
    </source>
</evidence>
<evidence type="ECO:0000256" key="10">
    <source>
        <dbReference type="ARBA" id="ARBA00022777"/>
    </source>
</evidence>
<feature type="domain" description="Histidine kinase" evidence="16">
    <location>
        <begin position="242"/>
        <end position="444"/>
    </location>
</feature>
<dbReference type="Gene3D" id="3.30.565.10">
    <property type="entry name" value="Histidine kinase-like ATPase, C-terminal domain"/>
    <property type="match status" value="1"/>
</dbReference>
<dbReference type="SMART" id="SM00388">
    <property type="entry name" value="HisKA"/>
    <property type="match status" value="1"/>
</dbReference>
<dbReference type="GO" id="GO:0000155">
    <property type="term" value="F:phosphorelay sensor kinase activity"/>
    <property type="evidence" value="ECO:0007669"/>
    <property type="project" value="InterPro"/>
</dbReference>
<evidence type="ECO:0000256" key="9">
    <source>
        <dbReference type="ARBA" id="ARBA00022741"/>
    </source>
</evidence>
<organism evidence="18 19">
    <name type="scientific">Lichenicoccus roseus</name>
    <dbReference type="NCBI Taxonomy" id="2683649"/>
    <lineage>
        <taxon>Bacteria</taxon>
        <taxon>Pseudomonadati</taxon>
        <taxon>Pseudomonadota</taxon>
        <taxon>Alphaproteobacteria</taxon>
        <taxon>Acetobacterales</taxon>
        <taxon>Acetobacteraceae</taxon>
        <taxon>Lichenicoccus</taxon>
    </lineage>
</organism>
<dbReference type="InterPro" id="IPR003594">
    <property type="entry name" value="HATPase_dom"/>
</dbReference>
<dbReference type="PRINTS" id="PR00344">
    <property type="entry name" value="BCTRLSENSOR"/>
</dbReference>
<dbReference type="InterPro" id="IPR004358">
    <property type="entry name" value="Sig_transdc_His_kin-like_C"/>
</dbReference>
<comment type="caution">
    <text evidence="18">The sequence shown here is derived from an EMBL/GenBank/DDBJ whole genome shotgun (WGS) entry which is preliminary data.</text>
</comment>
<dbReference type="InterPro" id="IPR050980">
    <property type="entry name" value="2C_sensor_his_kinase"/>
</dbReference>
<evidence type="ECO:0000256" key="12">
    <source>
        <dbReference type="ARBA" id="ARBA00022989"/>
    </source>
</evidence>
<reference evidence="18 19" key="1">
    <citation type="submission" date="2019-05" db="EMBL/GenBank/DDBJ databases">
        <authorList>
            <person name="Pankratov T."/>
            <person name="Grouzdev D."/>
        </authorList>
    </citation>
    <scope>NUCLEOTIDE SEQUENCE [LARGE SCALE GENOMIC DNA]</scope>
    <source>
        <strain evidence="18 19">KEBCLARHB70R</strain>
    </source>
</reference>
<dbReference type="Pfam" id="PF02518">
    <property type="entry name" value="HATPase_c"/>
    <property type="match status" value="1"/>
</dbReference>
<dbReference type="InterPro" id="IPR003660">
    <property type="entry name" value="HAMP_dom"/>
</dbReference>
<evidence type="ECO:0000256" key="1">
    <source>
        <dbReference type="ARBA" id="ARBA00000085"/>
    </source>
</evidence>
<comment type="catalytic activity">
    <reaction evidence="1">
        <text>ATP + protein L-histidine = ADP + protein N-phospho-L-histidine.</text>
        <dbReference type="EC" id="2.7.13.3"/>
    </reaction>
</comment>
<evidence type="ECO:0000256" key="7">
    <source>
        <dbReference type="ARBA" id="ARBA00022679"/>
    </source>
</evidence>
<evidence type="ECO:0000256" key="15">
    <source>
        <dbReference type="SAM" id="Phobius"/>
    </source>
</evidence>